<organism evidence="1 2">
    <name type="scientific">Serratia marcescens</name>
    <dbReference type="NCBI Taxonomy" id="615"/>
    <lineage>
        <taxon>Bacteria</taxon>
        <taxon>Pseudomonadati</taxon>
        <taxon>Pseudomonadota</taxon>
        <taxon>Gammaproteobacteria</taxon>
        <taxon>Enterobacterales</taxon>
        <taxon>Yersiniaceae</taxon>
        <taxon>Serratia</taxon>
    </lineage>
</organism>
<comment type="caution">
    <text evidence="1">The sequence shown here is derived from an EMBL/GenBank/DDBJ whole genome shotgun (WGS) entry which is preliminary data.</text>
</comment>
<accession>A0ABD5BT71</accession>
<evidence type="ECO:0000313" key="1">
    <source>
        <dbReference type="EMBL" id="MDQ9559158.1"/>
    </source>
</evidence>
<dbReference type="AlphaFoldDB" id="A0ABD5BT71"/>
<dbReference type="EMBL" id="JAVIPQ010000483">
    <property type="protein sequence ID" value="MDQ9559158.1"/>
    <property type="molecule type" value="Genomic_DNA"/>
</dbReference>
<proteinExistence type="predicted"/>
<dbReference type="RefSeq" id="WP_047568257.1">
    <property type="nucleotide sequence ID" value="NZ_CP026050.1"/>
</dbReference>
<dbReference type="Proteomes" id="UP001234811">
    <property type="component" value="Unassembled WGS sequence"/>
</dbReference>
<evidence type="ECO:0000313" key="2">
    <source>
        <dbReference type="Proteomes" id="UP001234811"/>
    </source>
</evidence>
<reference evidence="1 2" key="1">
    <citation type="submission" date="2023-07" db="EMBL/GenBank/DDBJ databases">
        <title>Pathogens genome sequencing project 196.</title>
        <authorList>
            <person name="Cao X."/>
        </authorList>
    </citation>
    <scope>NUCLEOTIDE SEQUENCE [LARGE SCALE GENOMIC DNA]</scope>
    <source>
        <strain evidence="1 2">SM41</strain>
    </source>
</reference>
<name>A0ABD5BT71_SERMA</name>
<protein>
    <submittedName>
        <fullName evidence="1">Uncharacterized protein</fullName>
    </submittedName>
</protein>
<sequence length="105" mass="12027">MKALQIPAKLYFLLNTNSYGEKYIVSTADLSLHATYYVLLETRDASFEFSVPEPIEIIGKQVDALRAKKEQIAAESMKQQRIIEDQIQQLLCIDHTHIDADEIPF</sequence>
<gene>
    <name evidence="1" type="ORF">RF091_27070</name>
</gene>